<dbReference type="PANTHER" id="PTHR12121">
    <property type="entry name" value="CARBON CATABOLITE REPRESSOR PROTEIN 4"/>
    <property type="match status" value="1"/>
</dbReference>
<organism evidence="2 3">
    <name type="scientific">Micromonas commoda (strain RCC299 / NOUM17 / CCMP2709)</name>
    <name type="common">Picoplanktonic green alga</name>
    <dbReference type="NCBI Taxonomy" id="296587"/>
    <lineage>
        <taxon>Eukaryota</taxon>
        <taxon>Viridiplantae</taxon>
        <taxon>Chlorophyta</taxon>
        <taxon>Mamiellophyceae</taxon>
        <taxon>Mamiellales</taxon>
        <taxon>Mamiellaceae</taxon>
        <taxon>Micromonas</taxon>
    </lineage>
</organism>
<dbReference type="InterPro" id="IPR050410">
    <property type="entry name" value="CCR4/nocturin_mRNA_transcr"/>
</dbReference>
<dbReference type="GeneID" id="8243992"/>
<dbReference type="Gene3D" id="3.60.10.10">
    <property type="entry name" value="Endonuclease/exonuclease/phosphatase"/>
    <property type="match status" value="1"/>
</dbReference>
<dbReference type="eggNOG" id="KOG0620">
    <property type="taxonomic scope" value="Eukaryota"/>
</dbReference>
<keyword evidence="3" id="KW-1185">Reference proteome</keyword>
<dbReference type="GO" id="GO:0000175">
    <property type="term" value="F:3'-5'-RNA exonuclease activity"/>
    <property type="evidence" value="ECO:0007669"/>
    <property type="project" value="TreeGrafter"/>
</dbReference>
<dbReference type="OrthoDB" id="2866996at2759"/>
<gene>
    <name evidence="2" type="ORF">MICPUN_82234</name>
</gene>
<dbReference type="OMA" id="QVYTYVP"/>
<feature type="domain" description="Endonuclease/exonuclease/phosphatase" evidence="1">
    <location>
        <begin position="9"/>
        <end position="316"/>
    </location>
</feature>
<dbReference type="FunCoup" id="C1E7D9">
    <property type="interactions" value="205"/>
</dbReference>
<dbReference type="InParanoid" id="C1E7D9"/>
<dbReference type="Pfam" id="PF03372">
    <property type="entry name" value="Exo_endo_phos"/>
    <property type="match status" value="1"/>
</dbReference>
<dbReference type="SUPFAM" id="SSF56219">
    <property type="entry name" value="DNase I-like"/>
    <property type="match status" value="1"/>
</dbReference>
<dbReference type="EMBL" id="CP001326">
    <property type="protein sequence ID" value="ACO63589.1"/>
    <property type="molecule type" value="Genomic_DNA"/>
</dbReference>
<dbReference type="AlphaFoldDB" id="C1E7D9"/>
<dbReference type="RefSeq" id="XP_002502331.1">
    <property type="nucleotide sequence ID" value="XM_002502285.1"/>
</dbReference>
<evidence type="ECO:0000259" key="1">
    <source>
        <dbReference type="Pfam" id="PF03372"/>
    </source>
</evidence>
<evidence type="ECO:0000313" key="2">
    <source>
        <dbReference type="EMBL" id="ACO63589.1"/>
    </source>
</evidence>
<accession>C1E7D9</accession>
<protein>
    <recommendedName>
        <fullName evidence="1">Endonuclease/exonuclease/phosphatase domain-containing protein</fullName>
    </recommendedName>
</protein>
<name>C1E7D9_MICCC</name>
<dbReference type="InterPro" id="IPR036691">
    <property type="entry name" value="Endo/exonu/phosph_ase_sf"/>
</dbReference>
<evidence type="ECO:0000313" key="3">
    <source>
        <dbReference type="Proteomes" id="UP000002009"/>
    </source>
</evidence>
<dbReference type="KEGG" id="mis:MICPUN_82234"/>
<dbReference type="STRING" id="296587.C1E7D9"/>
<dbReference type="Proteomes" id="UP000002009">
    <property type="component" value="Chromosome 5"/>
</dbReference>
<dbReference type="PANTHER" id="PTHR12121:SF68">
    <property type="entry name" value="CARBON CATABOLITE REPRESSOR PROTEIN 4 HOMOLOG 4-RELATED"/>
    <property type="match status" value="1"/>
</dbReference>
<reference evidence="2 3" key="1">
    <citation type="journal article" date="2009" name="Science">
        <title>Green evolution and dynamic adaptations revealed by genomes of the marine picoeukaryotes Micromonas.</title>
        <authorList>
            <person name="Worden A.Z."/>
            <person name="Lee J.H."/>
            <person name="Mock T."/>
            <person name="Rouze P."/>
            <person name="Simmons M.P."/>
            <person name="Aerts A.L."/>
            <person name="Allen A.E."/>
            <person name="Cuvelier M.L."/>
            <person name="Derelle E."/>
            <person name="Everett M.V."/>
            <person name="Foulon E."/>
            <person name="Grimwood J."/>
            <person name="Gundlach H."/>
            <person name="Henrissat B."/>
            <person name="Napoli C."/>
            <person name="McDonald S.M."/>
            <person name="Parker M.S."/>
            <person name="Rombauts S."/>
            <person name="Salamov A."/>
            <person name="Von Dassow P."/>
            <person name="Badger J.H."/>
            <person name="Coutinho P.M."/>
            <person name="Demir E."/>
            <person name="Dubchak I."/>
            <person name="Gentemann C."/>
            <person name="Eikrem W."/>
            <person name="Gready J.E."/>
            <person name="John U."/>
            <person name="Lanier W."/>
            <person name="Lindquist E.A."/>
            <person name="Lucas S."/>
            <person name="Mayer K.F."/>
            <person name="Moreau H."/>
            <person name="Not F."/>
            <person name="Otillar R."/>
            <person name="Panaud O."/>
            <person name="Pangilinan J."/>
            <person name="Paulsen I."/>
            <person name="Piegu B."/>
            <person name="Poliakov A."/>
            <person name="Robbens S."/>
            <person name="Schmutz J."/>
            <person name="Toulza E."/>
            <person name="Wyss T."/>
            <person name="Zelensky A."/>
            <person name="Zhou K."/>
            <person name="Armbrust E.V."/>
            <person name="Bhattacharya D."/>
            <person name="Goodenough U.W."/>
            <person name="Van de Peer Y."/>
            <person name="Grigoriev I.V."/>
        </authorList>
    </citation>
    <scope>NUCLEOTIDE SEQUENCE [LARGE SCALE GENOMIC DNA]</scope>
    <source>
        <strain evidence="3">RCC299 / NOUM17</strain>
    </source>
</reference>
<dbReference type="InterPro" id="IPR005135">
    <property type="entry name" value="Endo/exonuclease/phosphatase"/>
</dbReference>
<sequence>MTALTRITSYNILAQCYVRSSYFPHSPSSCLKWKARSRNLVNELAGLDSDVLALQEVDQYEEFWQPWLVERGYDGVYKCRTQLTKSKRDGCGLFFKRDKFELLARRDIEYNDIAWGRPVGYVHPEGSPEPTEAPVDADGGANKYIRDCVGVLALLRSKTATDGYVMVASTHLYWDPAHADVKLAQARRLLGEVELFLASNSPIGSVPVVTAGDFNSVPGSEVHSAMLGGFGGRRLRSAYAAAIGEGVVRGADGGSDSSVAVGKHGEPAHTNVTPGFTDCIDYVFVDDGVAVRSAMPLPGRDEVATGLPDATRGSDHLPLTVDLELWSR</sequence>
<proteinExistence type="predicted"/>